<evidence type="ECO:0000313" key="2">
    <source>
        <dbReference type="Proteomes" id="UP000095713"/>
    </source>
</evidence>
<dbReference type="OrthoDB" id="1160493at2"/>
<name>A0A1E5TD16_9FLAO</name>
<organism evidence="1 2">
    <name type="scientific">Flavivirga aquatica</name>
    <dbReference type="NCBI Taxonomy" id="1849968"/>
    <lineage>
        <taxon>Bacteria</taxon>
        <taxon>Pseudomonadati</taxon>
        <taxon>Bacteroidota</taxon>
        <taxon>Flavobacteriia</taxon>
        <taxon>Flavobacteriales</taxon>
        <taxon>Flavobacteriaceae</taxon>
        <taxon>Flavivirga</taxon>
    </lineage>
</organism>
<dbReference type="AlphaFoldDB" id="A0A1E5TD16"/>
<dbReference type="STRING" id="1849968.A8C32_11105"/>
<dbReference type="Proteomes" id="UP000095713">
    <property type="component" value="Unassembled WGS sequence"/>
</dbReference>
<accession>A0A1E5TD16</accession>
<dbReference type="EMBL" id="MDJD01000007">
    <property type="protein sequence ID" value="OEK09265.1"/>
    <property type="molecule type" value="Genomic_DNA"/>
</dbReference>
<gene>
    <name evidence="1" type="ORF">A8C32_11105</name>
</gene>
<evidence type="ECO:0000313" key="1">
    <source>
        <dbReference type="EMBL" id="OEK09265.1"/>
    </source>
</evidence>
<reference evidence="1 2" key="1">
    <citation type="submission" date="2016-05" db="EMBL/GenBank/DDBJ databases">
        <title>Draft Genome Sequence of Algibacter sp. Strain SK-16 Isolated from the Surface Water of Aburatsubo Inlet.</title>
        <authorList>
            <person name="Wong S.-K."/>
            <person name="Yoshizawa S."/>
            <person name="Nakajima Y."/>
            <person name="Ogura Y."/>
            <person name="Tetsuya H."/>
            <person name="Hamasaki K."/>
        </authorList>
    </citation>
    <scope>NUCLEOTIDE SEQUENCE [LARGE SCALE GENOMIC DNA]</scope>
    <source>
        <strain evidence="1 2">SK-16</strain>
    </source>
</reference>
<sequence length="176" mass="20317">MITFLSFNKKVTIFLIVIISFFQFMQAQEMKSDFWNHVRYGGGLGLNFGNHFFSATLAPNAVYEFDKNFALGLGLSATFNNQKKVYKSTILGASLIGLYNVINELQISAEFEELNINRRYDVNINIPDDNYWLPALFIGAGYRSGNIIFGIRYDLLYDEDKSIYSDPWAPFVRFYF</sequence>
<proteinExistence type="predicted"/>
<protein>
    <submittedName>
        <fullName evidence="1">Alpha-ketoglutarate decarboxylase</fullName>
    </submittedName>
</protein>
<keyword evidence="2" id="KW-1185">Reference proteome</keyword>
<comment type="caution">
    <text evidence="1">The sequence shown here is derived from an EMBL/GenBank/DDBJ whole genome shotgun (WGS) entry which is preliminary data.</text>
</comment>